<evidence type="ECO:0000256" key="1">
    <source>
        <dbReference type="ARBA" id="ARBA00004141"/>
    </source>
</evidence>
<evidence type="ECO:0000256" key="2">
    <source>
        <dbReference type="ARBA" id="ARBA00022692"/>
    </source>
</evidence>
<feature type="transmembrane region" description="Helical" evidence="5">
    <location>
        <begin position="115"/>
        <end position="134"/>
    </location>
</feature>
<keyword evidence="3 5" id="KW-1133">Transmembrane helix</keyword>
<keyword evidence="7" id="KW-1185">Reference proteome</keyword>
<dbReference type="AlphaFoldDB" id="A0A838L121"/>
<evidence type="ECO:0000256" key="3">
    <source>
        <dbReference type="ARBA" id="ARBA00022989"/>
    </source>
</evidence>
<protein>
    <submittedName>
        <fullName evidence="6">DoxX family membrane protein</fullName>
    </submittedName>
</protein>
<dbReference type="PANTHER" id="PTHR36974:SF1">
    <property type="entry name" value="DOXX FAMILY MEMBRANE PROTEIN"/>
    <property type="match status" value="1"/>
</dbReference>
<dbReference type="Pfam" id="PF07681">
    <property type="entry name" value="DoxX"/>
    <property type="match status" value="1"/>
</dbReference>
<evidence type="ECO:0000256" key="5">
    <source>
        <dbReference type="SAM" id="Phobius"/>
    </source>
</evidence>
<dbReference type="GO" id="GO:0016020">
    <property type="term" value="C:membrane"/>
    <property type="evidence" value="ECO:0007669"/>
    <property type="project" value="UniProtKB-SubCell"/>
</dbReference>
<organism evidence="6 7">
    <name type="scientific">Sphingomonas chungangi</name>
    <dbReference type="NCBI Taxonomy" id="2683589"/>
    <lineage>
        <taxon>Bacteria</taxon>
        <taxon>Pseudomonadati</taxon>
        <taxon>Pseudomonadota</taxon>
        <taxon>Alphaproteobacteria</taxon>
        <taxon>Sphingomonadales</taxon>
        <taxon>Sphingomonadaceae</taxon>
        <taxon>Sphingomonas</taxon>
    </lineage>
</organism>
<dbReference type="Proteomes" id="UP000570166">
    <property type="component" value="Unassembled WGS sequence"/>
</dbReference>
<feature type="transmembrane region" description="Helical" evidence="5">
    <location>
        <begin position="21"/>
        <end position="39"/>
    </location>
</feature>
<feature type="transmembrane region" description="Helical" evidence="5">
    <location>
        <begin position="51"/>
        <end position="70"/>
    </location>
</feature>
<comment type="subcellular location">
    <subcellularLocation>
        <location evidence="1">Membrane</location>
        <topology evidence="1">Multi-pass membrane protein</topology>
    </subcellularLocation>
</comment>
<evidence type="ECO:0000313" key="7">
    <source>
        <dbReference type="Proteomes" id="UP000570166"/>
    </source>
</evidence>
<proteinExistence type="predicted"/>
<dbReference type="InterPro" id="IPR032808">
    <property type="entry name" value="DoxX"/>
</dbReference>
<feature type="transmembrane region" description="Helical" evidence="5">
    <location>
        <begin position="75"/>
        <end position="95"/>
    </location>
</feature>
<keyword evidence="4 5" id="KW-0472">Membrane</keyword>
<gene>
    <name evidence="6" type="ORF">HZF05_02175</name>
</gene>
<dbReference type="EMBL" id="JACEIB010000001">
    <property type="protein sequence ID" value="MBA2932894.1"/>
    <property type="molecule type" value="Genomic_DNA"/>
</dbReference>
<name>A0A838L121_9SPHN</name>
<reference evidence="6 7" key="1">
    <citation type="submission" date="2020-07" db="EMBL/GenBank/DDBJ databases">
        <authorList>
            <person name="Sun Q."/>
        </authorList>
    </citation>
    <scope>NUCLEOTIDE SEQUENCE [LARGE SCALE GENOMIC DNA]</scope>
    <source>
        <strain evidence="6 7">CGMCC 1.13654</strain>
    </source>
</reference>
<comment type="caution">
    <text evidence="6">The sequence shown here is derived from an EMBL/GenBank/DDBJ whole genome shotgun (WGS) entry which is preliminary data.</text>
</comment>
<accession>A0A838L121</accession>
<sequence length="137" mass="14831">MRLPWRDGQRVRPADIARLTIAPVFVAAGLVHLLRPAAFEPVMPAGVPHPHLVIMLTGAAELAGAAALFIPKLRWLAGTMLALYAVCVYPANILHAVRDLSTGTGLGWAYHYPRLFAQPFICWWALAAGGVTSGRRL</sequence>
<keyword evidence="2 5" id="KW-0812">Transmembrane</keyword>
<evidence type="ECO:0000313" key="6">
    <source>
        <dbReference type="EMBL" id="MBA2932894.1"/>
    </source>
</evidence>
<evidence type="ECO:0000256" key="4">
    <source>
        <dbReference type="ARBA" id="ARBA00023136"/>
    </source>
</evidence>
<dbReference type="PANTHER" id="PTHR36974">
    <property type="entry name" value="MEMBRANE PROTEIN-RELATED"/>
    <property type="match status" value="1"/>
</dbReference>